<dbReference type="OrthoDB" id="3867411at2"/>
<dbReference type="GO" id="GO:0031412">
    <property type="term" value="P:gas vesicle organization"/>
    <property type="evidence" value="ECO:0007669"/>
    <property type="project" value="InterPro"/>
</dbReference>
<dbReference type="PANTHER" id="PTHR36852:SF1">
    <property type="entry name" value="PROTEIN GVPL 2"/>
    <property type="match status" value="1"/>
</dbReference>
<evidence type="ECO:0000313" key="5">
    <source>
        <dbReference type="Proteomes" id="UP000198923"/>
    </source>
</evidence>
<evidence type="ECO:0000256" key="2">
    <source>
        <dbReference type="ARBA" id="ARBA00035108"/>
    </source>
</evidence>
<dbReference type="STRING" id="504805.SAMN05421505_11574"/>
<dbReference type="Pfam" id="PF06386">
    <property type="entry name" value="GvpL_GvpF"/>
    <property type="match status" value="1"/>
</dbReference>
<keyword evidence="1" id="KW-0304">Gas vesicle</keyword>
<protein>
    <submittedName>
        <fullName evidence="4">Gas vesicle synthesis protein GvpL/GvpF</fullName>
    </submittedName>
</protein>
<reference evidence="4 5" key="1">
    <citation type="submission" date="2016-10" db="EMBL/GenBank/DDBJ databases">
        <authorList>
            <person name="de Groot N.N."/>
        </authorList>
    </citation>
    <scope>NUCLEOTIDE SEQUENCE [LARGE SCALE GENOMIC DNA]</scope>
    <source>
        <strain evidence="4 5">CPCC 201354</strain>
    </source>
</reference>
<keyword evidence="5" id="KW-1185">Reference proteome</keyword>
<comment type="similarity">
    <text evidence="3">Belongs to the gas vesicle GvpF/GvpL family.</text>
</comment>
<evidence type="ECO:0000313" key="4">
    <source>
        <dbReference type="EMBL" id="SDH40898.1"/>
    </source>
</evidence>
<dbReference type="Proteomes" id="UP000198923">
    <property type="component" value="Unassembled WGS sequence"/>
</dbReference>
<proteinExistence type="inferred from homology"/>
<dbReference type="EMBL" id="FNCN01000015">
    <property type="protein sequence ID" value="SDH40898.1"/>
    <property type="molecule type" value="Genomic_DNA"/>
</dbReference>
<dbReference type="InterPro" id="IPR009430">
    <property type="entry name" value="GvpL/GvpF"/>
</dbReference>
<gene>
    <name evidence="4" type="ORF">SAMN05421505_11574</name>
</gene>
<dbReference type="AlphaFoldDB" id="A0A1G8C6C4"/>
<dbReference type="RefSeq" id="WP_093171516.1">
    <property type="nucleotide sequence ID" value="NZ_FNCN01000015.1"/>
</dbReference>
<dbReference type="PANTHER" id="PTHR36852">
    <property type="entry name" value="PROTEIN GVPL 2"/>
    <property type="match status" value="1"/>
</dbReference>
<name>A0A1G8C6C4_9ACTN</name>
<evidence type="ECO:0000256" key="1">
    <source>
        <dbReference type="ARBA" id="ARBA00022987"/>
    </source>
</evidence>
<accession>A0A1G8C6C4</accession>
<evidence type="ECO:0000256" key="3">
    <source>
        <dbReference type="ARBA" id="ARBA00035643"/>
    </source>
</evidence>
<sequence length="271" mass="30019">MSRTSAERGPASTPQDDHGSGFYIYGLVPADVEVTPDAHGVGGETFPVTLIRHREIAALVSEIDLNRPLGTPDNLVAHERLLNESAAEVPVLPMRFGAVMTDADAIIDELLTPYHDEFLEALGELEGRTEFVVRGRYPEKQVLQEVLDEEPEARRLRDEIRALPEEVTRDARIRLGELVNQAITARREADTEALVDELAPYSVAAAVREPTHERDAANVAVLVENERRADLERAVDEFAKRNAGRIEVRLLGPLAPYDFVMAPQEGEGAWD</sequence>
<organism evidence="4 5">
    <name type="scientific">Sinosporangium album</name>
    <dbReference type="NCBI Taxonomy" id="504805"/>
    <lineage>
        <taxon>Bacteria</taxon>
        <taxon>Bacillati</taxon>
        <taxon>Actinomycetota</taxon>
        <taxon>Actinomycetes</taxon>
        <taxon>Streptosporangiales</taxon>
        <taxon>Streptosporangiaceae</taxon>
        <taxon>Sinosporangium</taxon>
    </lineage>
</organism>
<comment type="subcellular location">
    <subcellularLocation>
        <location evidence="2">Gas vesicle</location>
    </subcellularLocation>
</comment>
<dbReference type="GO" id="GO:0031411">
    <property type="term" value="C:gas vesicle"/>
    <property type="evidence" value="ECO:0007669"/>
    <property type="project" value="UniProtKB-SubCell"/>
</dbReference>